<proteinExistence type="predicted"/>
<evidence type="ECO:0000313" key="1">
    <source>
        <dbReference type="EMBL" id="OCL02489.1"/>
    </source>
</evidence>
<sequence>MVVLRYYSIYTGPPSCIDGKFTSSCIKLTPDHLKYGYWRFDTHGPNNMDEKAFQLGYNLPEEVLFAAQRGQHETNSIILHWIPSQRDPDQRSQVGNADQHLEAIERRRSEYGITPLTPGVLPMYPMPPNEITAKEVPALPEKCVARAQRLSHGIAEGCLINDLGSQNAVNRTHSGKRAVEGPLESDVSKRQRNEALRGLKEAIISQGTSKPVPPLALQKSLHPKQQYSSPIFSQPASPAYLDSLHILPLSNFEQTTTQVNSSSKIDQKTYTRCVHSLHRNAKHDSNFSGVSTTPANVRGTSARDQIRLNPGSNGKLNQFVRDSSDTDVVLEIDDQNFHDKGAIGRHLDIETQVELEFAQGTEDRNAKAPTSDWPRPFDLFSAKINCIDCGFLDGHSESCCITATF</sequence>
<name>A0A8E2JMC0_9PEZI</name>
<reference evidence="1 2" key="1">
    <citation type="journal article" date="2016" name="Nat. Commun.">
        <title>Ectomycorrhizal ecology is imprinted in the genome of the dominant symbiotic fungus Cenococcum geophilum.</title>
        <authorList>
            <consortium name="DOE Joint Genome Institute"/>
            <person name="Peter M."/>
            <person name="Kohler A."/>
            <person name="Ohm R.A."/>
            <person name="Kuo A."/>
            <person name="Krutzmann J."/>
            <person name="Morin E."/>
            <person name="Arend M."/>
            <person name="Barry K.W."/>
            <person name="Binder M."/>
            <person name="Choi C."/>
            <person name="Clum A."/>
            <person name="Copeland A."/>
            <person name="Grisel N."/>
            <person name="Haridas S."/>
            <person name="Kipfer T."/>
            <person name="LaButti K."/>
            <person name="Lindquist E."/>
            <person name="Lipzen A."/>
            <person name="Maire R."/>
            <person name="Meier B."/>
            <person name="Mihaltcheva S."/>
            <person name="Molinier V."/>
            <person name="Murat C."/>
            <person name="Poggeler S."/>
            <person name="Quandt C.A."/>
            <person name="Sperisen C."/>
            <person name="Tritt A."/>
            <person name="Tisserant E."/>
            <person name="Crous P.W."/>
            <person name="Henrissat B."/>
            <person name="Nehls U."/>
            <person name="Egli S."/>
            <person name="Spatafora J.W."/>
            <person name="Grigoriev I.V."/>
            <person name="Martin F.M."/>
        </authorList>
    </citation>
    <scope>NUCLEOTIDE SEQUENCE [LARGE SCALE GENOMIC DNA]</scope>
    <source>
        <strain evidence="1 2">CBS 207.34</strain>
    </source>
</reference>
<evidence type="ECO:0000313" key="2">
    <source>
        <dbReference type="Proteomes" id="UP000250140"/>
    </source>
</evidence>
<accession>A0A8E2JMC0</accession>
<organism evidence="1 2">
    <name type="scientific">Glonium stellatum</name>
    <dbReference type="NCBI Taxonomy" id="574774"/>
    <lineage>
        <taxon>Eukaryota</taxon>
        <taxon>Fungi</taxon>
        <taxon>Dikarya</taxon>
        <taxon>Ascomycota</taxon>
        <taxon>Pezizomycotina</taxon>
        <taxon>Dothideomycetes</taxon>
        <taxon>Pleosporomycetidae</taxon>
        <taxon>Gloniales</taxon>
        <taxon>Gloniaceae</taxon>
        <taxon>Glonium</taxon>
    </lineage>
</organism>
<protein>
    <submittedName>
        <fullName evidence="1">Uncharacterized protein</fullName>
    </submittedName>
</protein>
<keyword evidence="2" id="KW-1185">Reference proteome</keyword>
<dbReference type="Proteomes" id="UP000250140">
    <property type="component" value="Unassembled WGS sequence"/>
</dbReference>
<gene>
    <name evidence="1" type="ORF">AOQ84DRAFT_228965</name>
</gene>
<dbReference type="AlphaFoldDB" id="A0A8E2JMC0"/>
<dbReference type="EMBL" id="KV750946">
    <property type="protein sequence ID" value="OCL02489.1"/>
    <property type="molecule type" value="Genomic_DNA"/>
</dbReference>